<accession>A0A328U2S9</accession>
<protein>
    <submittedName>
        <fullName evidence="1">Uncharacterized protein</fullName>
    </submittedName>
</protein>
<dbReference type="OrthoDB" id="998141at2"/>
<evidence type="ECO:0000313" key="1">
    <source>
        <dbReference type="EMBL" id="RAP75701.1"/>
    </source>
</evidence>
<reference evidence="1 2" key="1">
    <citation type="submission" date="2018-06" db="EMBL/GenBank/DDBJ databases">
        <title>Paenibacillus montanisoli sp. nov., isolated from mountain area soil.</title>
        <authorList>
            <person name="Wu M."/>
        </authorList>
    </citation>
    <scope>NUCLEOTIDE SEQUENCE [LARGE SCALE GENOMIC DNA]</scope>
    <source>
        <strain evidence="1 2">RA17</strain>
    </source>
</reference>
<name>A0A328U2S9_9BACL</name>
<dbReference type="Proteomes" id="UP000249260">
    <property type="component" value="Unassembled WGS sequence"/>
</dbReference>
<dbReference type="EMBL" id="QLUW01000002">
    <property type="protein sequence ID" value="RAP75701.1"/>
    <property type="molecule type" value="Genomic_DNA"/>
</dbReference>
<dbReference type="AlphaFoldDB" id="A0A328U2S9"/>
<evidence type="ECO:0000313" key="2">
    <source>
        <dbReference type="Proteomes" id="UP000249260"/>
    </source>
</evidence>
<dbReference type="RefSeq" id="WP_112881926.1">
    <property type="nucleotide sequence ID" value="NZ_QLUW01000002.1"/>
</dbReference>
<comment type="caution">
    <text evidence="1">The sequence shown here is derived from an EMBL/GenBank/DDBJ whole genome shotgun (WGS) entry which is preliminary data.</text>
</comment>
<gene>
    <name evidence="1" type="ORF">DL346_09600</name>
</gene>
<proteinExistence type="predicted"/>
<organism evidence="1 2">
    <name type="scientific">Paenibacillus montanisoli</name>
    <dbReference type="NCBI Taxonomy" id="2081970"/>
    <lineage>
        <taxon>Bacteria</taxon>
        <taxon>Bacillati</taxon>
        <taxon>Bacillota</taxon>
        <taxon>Bacilli</taxon>
        <taxon>Bacillales</taxon>
        <taxon>Paenibacillaceae</taxon>
        <taxon>Paenibacillus</taxon>
    </lineage>
</organism>
<sequence length="396" mass="44089">MGTFLSNIQVFSGALNSSKLMNELVLAIRDSLDGGLYEETDDAESADRSLILHVSSDRWISLYDQKLDEQHLDEMDALGKAISRVGVSAVGSVLHDSDLLVMRLYQNGRMADTIINDLDLFNEMSEGSRPRKRNGQPSKWSEVCAPGVSPADLKAIWEKETIFADDALALAAELLAIPDHAILRGYEVDQEFQQDKVMESNVKVLHYRSTIRFSDYVTQHNGPKLAFTSWNAYAAADVGSPAAIVFGLRNEGQAFTGLDVLLWGPALDELHIELGLGKLFRTLPHFHVREEWASDPESLELEAEGELINGYRYRFSEINFPEGGLQGLYAEDAAKLGLMKEWMEQMYQPQQSFQLTLTGRSVNKSNLYIGFVPSETPEGQIGLGIPVFIGLEPDRN</sequence>
<keyword evidence="2" id="KW-1185">Reference proteome</keyword>